<dbReference type="EMBL" id="CAJOBP010109248">
    <property type="protein sequence ID" value="CAF4997669.1"/>
    <property type="molecule type" value="Genomic_DNA"/>
</dbReference>
<accession>A0A822AE73</accession>
<feature type="non-terminal residue" evidence="1">
    <location>
        <position position="1"/>
    </location>
</feature>
<evidence type="ECO:0000313" key="1">
    <source>
        <dbReference type="EMBL" id="CAF4997669.1"/>
    </source>
</evidence>
<dbReference type="AlphaFoldDB" id="A0A822AE73"/>
<gene>
    <name evidence="1" type="ORF">UJA718_LOCUS50130</name>
    <name evidence="2" type="ORF">UJA718_LOCUS50368</name>
</gene>
<proteinExistence type="predicted"/>
<protein>
    <submittedName>
        <fullName evidence="1">Uncharacterized protein</fullName>
    </submittedName>
</protein>
<comment type="caution">
    <text evidence="1">The sequence shown here is derived from an EMBL/GenBank/DDBJ whole genome shotgun (WGS) entry which is preliminary data.</text>
</comment>
<sequence>MIINSHFEAGHGTEGRANRRLNFYNTTTKLTIPHEF</sequence>
<name>A0A822AE73_9BILA</name>
<organism evidence="1 3">
    <name type="scientific">Rotaria socialis</name>
    <dbReference type="NCBI Taxonomy" id="392032"/>
    <lineage>
        <taxon>Eukaryota</taxon>
        <taxon>Metazoa</taxon>
        <taxon>Spiralia</taxon>
        <taxon>Gnathifera</taxon>
        <taxon>Rotifera</taxon>
        <taxon>Eurotatoria</taxon>
        <taxon>Bdelloidea</taxon>
        <taxon>Philodinida</taxon>
        <taxon>Philodinidae</taxon>
        <taxon>Rotaria</taxon>
    </lineage>
</organism>
<evidence type="ECO:0000313" key="2">
    <source>
        <dbReference type="EMBL" id="CAF5005273.1"/>
    </source>
</evidence>
<dbReference type="Proteomes" id="UP000663873">
    <property type="component" value="Unassembled WGS sequence"/>
</dbReference>
<reference evidence="1" key="1">
    <citation type="submission" date="2021-02" db="EMBL/GenBank/DDBJ databases">
        <authorList>
            <person name="Nowell W R."/>
        </authorList>
    </citation>
    <scope>NUCLEOTIDE SEQUENCE</scope>
</reference>
<evidence type="ECO:0000313" key="3">
    <source>
        <dbReference type="Proteomes" id="UP000663873"/>
    </source>
</evidence>
<dbReference type="EMBL" id="CAJOBP010112262">
    <property type="protein sequence ID" value="CAF5005273.1"/>
    <property type="molecule type" value="Genomic_DNA"/>
</dbReference>
<keyword evidence="3" id="KW-1185">Reference proteome</keyword>